<organism evidence="5 6">
    <name type="scientific">Dehalobacterium formicoaceticum</name>
    <dbReference type="NCBI Taxonomy" id="51515"/>
    <lineage>
        <taxon>Bacteria</taxon>
        <taxon>Bacillati</taxon>
        <taxon>Bacillota</taxon>
        <taxon>Clostridia</taxon>
        <taxon>Eubacteriales</taxon>
        <taxon>Peptococcaceae</taxon>
        <taxon>Dehalobacterium</taxon>
    </lineage>
</organism>
<evidence type="ECO:0000256" key="1">
    <source>
        <dbReference type="ARBA" id="ARBA00022723"/>
    </source>
</evidence>
<evidence type="ECO:0000256" key="2">
    <source>
        <dbReference type="ARBA" id="ARBA00023285"/>
    </source>
</evidence>
<evidence type="ECO:0000313" key="6">
    <source>
        <dbReference type="Proteomes" id="UP001524944"/>
    </source>
</evidence>
<dbReference type="Gene3D" id="3.40.50.280">
    <property type="entry name" value="Cobalamin-binding domain"/>
    <property type="match status" value="1"/>
</dbReference>
<dbReference type="CDD" id="cd02070">
    <property type="entry name" value="corrinoid_protein_B12-BD"/>
    <property type="match status" value="1"/>
</dbReference>
<reference evidence="5 6" key="1">
    <citation type="submission" date="2022-08" db="EMBL/GenBank/DDBJ databases">
        <title>Proteogenomics of the novel Dehalobacterium formicoaceticum strain EZ94 highlights a key role of methyltransferases during anaerobic dichloromethane degradation.</title>
        <authorList>
            <person name="Wasmund K."/>
        </authorList>
    </citation>
    <scope>NUCLEOTIDE SEQUENCE [LARGE SCALE GENOMIC DNA]</scope>
    <source>
        <strain evidence="5 6">EZ94</strain>
    </source>
</reference>
<dbReference type="InterPro" id="IPR003759">
    <property type="entry name" value="Cbl-bd_cap"/>
</dbReference>
<gene>
    <name evidence="5" type="ORF">NVS47_03150</name>
</gene>
<comment type="caution">
    <text evidence="5">The sequence shown here is derived from an EMBL/GenBank/DDBJ whole genome shotgun (WGS) entry which is preliminary data.</text>
</comment>
<proteinExistence type="predicted"/>
<keyword evidence="1" id="KW-0479">Metal-binding</keyword>
<evidence type="ECO:0000259" key="4">
    <source>
        <dbReference type="PROSITE" id="PS51337"/>
    </source>
</evidence>
<dbReference type="Gene3D" id="1.10.1240.10">
    <property type="entry name" value="Methionine synthase domain"/>
    <property type="match status" value="1"/>
</dbReference>
<dbReference type="EMBL" id="JANPWE010000001">
    <property type="protein sequence ID" value="MCR6544518.1"/>
    <property type="molecule type" value="Genomic_DNA"/>
</dbReference>
<dbReference type="PROSITE" id="PS51332">
    <property type="entry name" value="B12_BINDING"/>
    <property type="match status" value="1"/>
</dbReference>
<feature type="domain" description="B12-binding" evidence="3">
    <location>
        <begin position="90"/>
        <end position="212"/>
    </location>
</feature>
<dbReference type="SMART" id="SM01018">
    <property type="entry name" value="B12-binding_2"/>
    <property type="match status" value="1"/>
</dbReference>
<feature type="domain" description="B12-binding N-terminal" evidence="4">
    <location>
        <begin position="1"/>
        <end position="90"/>
    </location>
</feature>
<dbReference type="PROSITE" id="PS51337">
    <property type="entry name" value="B12_BINDING_NTER"/>
    <property type="match status" value="1"/>
</dbReference>
<dbReference type="SUPFAM" id="SSF52242">
    <property type="entry name" value="Cobalamin (vitamin B12)-binding domain"/>
    <property type="match status" value="1"/>
</dbReference>
<dbReference type="InterPro" id="IPR050554">
    <property type="entry name" value="Met_Synthase/Corrinoid"/>
</dbReference>
<dbReference type="PANTHER" id="PTHR45833:SF1">
    <property type="entry name" value="METHIONINE SYNTHASE"/>
    <property type="match status" value="1"/>
</dbReference>
<dbReference type="Pfam" id="PF02310">
    <property type="entry name" value="B12-binding"/>
    <property type="match status" value="1"/>
</dbReference>
<sequence length="212" mass="22648">MSNEILEQAAQSILDGQVDQAVEIAKKALAEGLNPLEVIEKGFAVGINKAGDLFDRGKYFLPELMTASDAMKAATAVLNDAIPAESKSQNIKCIIATVEGDIHDIGKGIVVSLFRVHGMDVIDLGNDIPTSKIIDAAIENNADVIGVSALLNTTMKQMKKLHDEMSSRGVRDQFKTVIGGAPVTQRYADKIGANAYAENANDGVKKVFEMMG</sequence>
<evidence type="ECO:0000259" key="3">
    <source>
        <dbReference type="PROSITE" id="PS51332"/>
    </source>
</evidence>
<dbReference type="SUPFAM" id="SSF47644">
    <property type="entry name" value="Methionine synthase domain"/>
    <property type="match status" value="1"/>
</dbReference>
<dbReference type="InterPro" id="IPR036724">
    <property type="entry name" value="Cobalamin-bd_sf"/>
</dbReference>
<keyword evidence="6" id="KW-1185">Reference proteome</keyword>
<keyword evidence="2" id="KW-0170">Cobalt</keyword>
<dbReference type="InterPro" id="IPR006158">
    <property type="entry name" value="Cobalamin-bd"/>
</dbReference>
<evidence type="ECO:0000313" key="5">
    <source>
        <dbReference type="EMBL" id="MCR6544518.1"/>
    </source>
</evidence>
<dbReference type="InterPro" id="IPR036594">
    <property type="entry name" value="Meth_synthase_dom"/>
</dbReference>
<dbReference type="Pfam" id="PF02607">
    <property type="entry name" value="B12-binding_2"/>
    <property type="match status" value="1"/>
</dbReference>
<name>A0ABT1Y0Y5_9FIRM</name>
<dbReference type="Proteomes" id="UP001524944">
    <property type="component" value="Unassembled WGS sequence"/>
</dbReference>
<protein>
    <submittedName>
        <fullName evidence="5">Corrinoid protein</fullName>
    </submittedName>
</protein>
<dbReference type="PANTHER" id="PTHR45833">
    <property type="entry name" value="METHIONINE SYNTHASE"/>
    <property type="match status" value="1"/>
</dbReference>
<dbReference type="RefSeq" id="WP_089609980.1">
    <property type="nucleotide sequence ID" value="NZ_CP022121.1"/>
</dbReference>
<accession>A0ABT1Y0Y5</accession>